<gene>
    <name evidence="1" type="ORF">H9928_12835</name>
</gene>
<evidence type="ECO:0008006" key="3">
    <source>
        <dbReference type="Google" id="ProtNLM"/>
    </source>
</evidence>
<dbReference type="Proteomes" id="UP000784286">
    <property type="component" value="Unassembled WGS sequence"/>
</dbReference>
<reference evidence="1" key="1">
    <citation type="journal article" date="2021" name="PeerJ">
        <title>Extensive microbial diversity within the chicken gut microbiome revealed by metagenomics and culture.</title>
        <authorList>
            <person name="Gilroy R."/>
            <person name="Ravi A."/>
            <person name="Getino M."/>
            <person name="Pursley I."/>
            <person name="Horton D.L."/>
            <person name="Alikhan N.F."/>
            <person name="Baker D."/>
            <person name="Gharbi K."/>
            <person name="Hall N."/>
            <person name="Watson M."/>
            <person name="Adriaenssens E.M."/>
            <person name="Foster-Nyarko E."/>
            <person name="Jarju S."/>
            <person name="Secka A."/>
            <person name="Antonio M."/>
            <person name="Oren A."/>
            <person name="Chaudhuri R.R."/>
            <person name="La Ragione R."/>
            <person name="Hildebrand F."/>
            <person name="Pallen M.J."/>
        </authorList>
    </citation>
    <scope>NUCLEOTIDE SEQUENCE</scope>
    <source>
        <strain evidence="1">8470</strain>
    </source>
</reference>
<dbReference type="AlphaFoldDB" id="A0A948TPV8"/>
<evidence type="ECO:0000313" key="2">
    <source>
        <dbReference type="Proteomes" id="UP000784286"/>
    </source>
</evidence>
<protein>
    <recommendedName>
        <fullName evidence="3">HD domain-containing protein</fullName>
    </recommendedName>
</protein>
<accession>A0A948TPV8</accession>
<dbReference type="SUPFAM" id="SSF109604">
    <property type="entry name" value="HD-domain/PDEase-like"/>
    <property type="match status" value="1"/>
</dbReference>
<evidence type="ECO:0000313" key="1">
    <source>
        <dbReference type="EMBL" id="MBU3857393.1"/>
    </source>
</evidence>
<name>A0A948TPV8_9BACT</name>
<proteinExistence type="predicted"/>
<dbReference type="Gene3D" id="1.10.3210.10">
    <property type="entry name" value="Hypothetical protein af1432"/>
    <property type="match status" value="1"/>
</dbReference>
<dbReference type="EMBL" id="JAHLFJ010000119">
    <property type="protein sequence ID" value="MBU3857393.1"/>
    <property type="molecule type" value="Genomic_DNA"/>
</dbReference>
<comment type="caution">
    <text evidence="1">The sequence shown here is derived from an EMBL/GenBank/DDBJ whole genome shotgun (WGS) entry which is preliminary data.</text>
</comment>
<reference evidence="1" key="2">
    <citation type="submission" date="2021-04" db="EMBL/GenBank/DDBJ databases">
        <authorList>
            <person name="Gilroy R."/>
        </authorList>
    </citation>
    <scope>NUCLEOTIDE SEQUENCE</scope>
    <source>
        <strain evidence="1">8470</strain>
    </source>
</reference>
<sequence>MNKEQFGICLRAHADTLGRICDRACMLHEAVNQKYDRKFPYGFHLSMVADFAMEYGHEVVSSEEDIIPVVFGAYFHDSIEDARLTYNDVRKEAEAFMDTRQALAAAEIVYALTNDKGRTRDERAGAHYYAGIRETPYAPFVKLCDRLANMTYSFRGTDIANRHMKEVYRREWPHFIASVNPHAGDIRFSIPADMVREAECLLAERER</sequence>
<organism evidence="1 2">
    <name type="scientific">Candidatus Phocaeicola excrementipullorum</name>
    <dbReference type="NCBI Taxonomy" id="2838731"/>
    <lineage>
        <taxon>Bacteria</taxon>
        <taxon>Pseudomonadati</taxon>
        <taxon>Bacteroidota</taxon>
        <taxon>Bacteroidia</taxon>
        <taxon>Bacteroidales</taxon>
        <taxon>Bacteroidaceae</taxon>
        <taxon>Phocaeicola</taxon>
    </lineage>
</organism>